<reference evidence="2" key="1">
    <citation type="submission" date="2024-06" db="EMBL/GenBank/DDBJ databases">
        <title>Study of the virome of Pytophthora cinnamomi.</title>
        <authorList>
            <person name="Botella L."/>
            <person name="Jung T."/>
        </authorList>
    </citation>
    <scope>NUCLEOTIDE SEQUENCE</scope>
    <source>
        <strain evidence="2">Variant 25_Australian</strain>
    </source>
</reference>
<name>A0AB39JAU5_9VIRU</name>
<proteinExistence type="predicted"/>
<sequence length="450" mass="50335">MSSNNESTLVKTMATERNSAGLDTSAAQQGERVRYGSSFGNKGGLLKGARLNDIAASIFDDALNESAIYTTESVTTGPRFTMRANDGVYSVLADEKDEPVMDDPYNRVVFATIGRDNSATEGELFNLPEDPFVAPECKQEARKLSDYALKVRSAKLELAEASSAQRGFLHNVNQYVINCAWKELSGLANANVPGQKEVLITTRKKNDKRNDLTYRRLLLRTVEQWFKKDYIAYGHALVHGLSLIVHKSVLANRDLWIDLINKKKSFRPSINDLKANGIVPDVNVTQYKSLFSPIEWGEIQSSGILHIEETLKSQSGKLDSYQKIVDFVQYCNTVRDQVKADRTSLAVKEIKRNRLRACSVLKRESRSKGPLNMWAAVGRNYDKPEIRSAFLPGQILSSLGGLPETSPGALSSWIVWNRNDQSFELRVDLEPEKLPPAAIERVSEYLRLLS</sequence>
<feature type="region of interest" description="Disordered" evidence="1">
    <location>
        <begin position="1"/>
        <end position="28"/>
    </location>
</feature>
<organism evidence="2">
    <name type="scientific">Phytophthora cinnamomi ormycovirus 2-25</name>
    <dbReference type="NCBI Taxonomy" id="3239321"/>
    <lineage>
        <taxon>Viruses</taxon>
        <taxon>Riboviria</taxon>
        <taxon>Orthornavirae</taxon>
        <taxon>Orpoviricetes</taxon>
        <taxon>Bormycovirales</taxon>
        <taxon>Deltanormycoviridae</taxon>
        <taxon>Bormycovirus</taxon>
        <taxon>Bormycovirus duphytophthorae</taxon>
    </lineage>
</organism>
<evidence type="ECO:0000313" key="2">
    <source>
        <dbReference type="EMBL" id="XDO01614.1"/>
    </source>
</evidence>
<accession>A0AB39JAU5</accession>
<protein>
    <submittedName>
        <fullName evidence="2">Uncharacterized protein</fullName>
    </submittedName>
</protein>
<evidence type="ECO:0000256" key="1">
    <source>
        <dbReference type="SAM" id="MobiDB-lite"/>
    </source>
</evidence>
<dbReference type="EMBL" id="PP891774">
    <property type="protein sequence ID" value="XDO01614.1"/>
    <property type="molecule type" value="Genomic_RNA"/>
</dbReference>